<name>A0A9N9IUF0_9GLOM</name>
<reference evidence="1" key="1">
    <citation type="submission" date="2021-06" db="EMBL/GenBank/DDBJ databases">
        <authorList>
            <person name="Kallberg Y."/>
            <person name="Tangrot J."/>
            <person name="Rosling A."/>
        </authorList>
    </citation>
    <scope>NUCLEOTIDE SEQUENCE</scope>
    <source>
        <strain evidence="1">IN212</strain>
    </source>
</reference>
<dbReference type="Proteomes" id="UP000789396">
    <property type="component" value="Unassembled WGS sequence"/>
</dbReference>
<evidence type="ECO:0000313" key="1">
    <source>
        <dbReference type="EMBL" id="CAG8751930.1"/>
    </source>
</evidence>
<dbReference type="EMBL" id="CAJVPZ010036702">
    <property type="protein sequence ID" value="CAG8751930.1"/>
    <property type="molecule type" value="Genomic_DNA"/>
</dbReference>
<feature type="non-terminal residue" evidence="1">
    <location>
        <position position="44"/>
    </location>
</feature>
<dbReference type="AlphaFoldDB" id="A0A9N9IUF0"/>
<gene>
    <name evidence="1" type="ORF">RFULGI_LOCUS13664</name>
</gene>
<accession>A0A9N9IUF0</accession>
<sequence length="44" mass="5334">LRKIMDRYNHPHLLGCNYSQILERDKHLPMMYMNSFSILPSLKE</sequence>
<organism evidence="1 2">
    <name type="scientific">Racocetra fulgida</name>
    <dbReference type="NCBI Taxonomy" id="60492"/>
    <lineage>
        <taxon>Eukaryota</taxon>
        <taxon>Fungi</taxon>
        <taxon>Fungi incertae sedis</taxon>
        <taxon>Mucoromycota</taxon>
        <taxon>Glomeromycotina</taxon>
        <taxon>Glomeromycetes</taxon>
        <taxon>Diversisporales</taxon>
        <taxon>Gigasporaceae</taxon>
        <taxon>Racocetra</taxon>
    </lineage>
</organism>
<evidence type="ECO:0000313" key="2">
    <source>
        <dbReference type="Proteomes" id="UP000789396"/>
    </source>
</evidence>
<protein>
    <submittedName>
        <fullName evidence="1">18992_t:CDS:1</fullName>
    </submittedName>
</protein>
<feature type="non-terminal residue" evidence="1">
    <location>
        <position position="1"/>
    </location>
</feature>
<proteinExistence type="predicted"/>
<comment type="caution">
    <text evidence="1">The sequence shown here is derived from an EMBL/GenBank/DDBJ whole genome shotgun (WGS) entry which is preliminary data.</text>
</comment>
<keyword evidence="2" id="KW-1185">Reference proteome</keyword>